<dbReference type="InterPro" id="IPR035994">
    <property type="entry name" value="Nucleoside_phosphorylase_sf"/>
</dbReference>
<keyword evidence="6" id="KW-1185">Reference proteome</keyword>
<evidence type="ECO:0000313" key="6">
    <source>
        <dbReference type="Proteomes" id="UP000250140"/>
    </source>
</evidence>
<proteinExistence type="predicted"/>
<feature type="domain" description="Nucleoside phosphorylase" evidence="3">
    <location>
        <begin position="18"/>
        <end position="300"/>
    </location>
</feature>
<dbReference type="OrthoDB" id="194358at2759"/>
<dbReference type="InterPro" id="IPR000845">
    <property type="entry name" value="Nucleoside_phosphorylase_d"/>
</dbReference>
<evidence type="ECO:0000256" key="2">
    <source>
        <dbReference type="SAM" id="MobiDB-lite"/>
    </source>
</evidence>
<dbReference type="SUPFAM" id="SSF52540">
    <property type="entry name" value="P-loop containing nucleoside triphosphate hydrolases"/>
    <property type="match status" value="1"/>
</dbReference>
<gene>
    <name evidence="5" type="ORF">AOQ84DRAFT_304923</name>
</gene>
<dbReference type="GO" id="GO:0009116">
    <property type="term" value="P:nucleoside metabolic process"/>
    <property type="evidence" value="ECO:0007669"/>
    <property type="project" value="InterPro"/>
</dbReference>
<dbReference type="Pfam" id="PF01048">
    <property type="entry name" value="PNP_UDP_1"/>
    <property type="match status" value="1"/>
</dbReference>
<evidence type="ECO:0000259" key="3">
    <source>
        <dbReference type="Pfam" id="PF01048"/>
    </source>
</evidence>
<dbReference type="EMBL" id="KV750969">
    <property type="protein sequence ID" value="OCL02331.1"/>
    <property type="molecule type" value="Genomic_DNA"/>
</dbReference>
<dbReference type="InterPro" id="IPR056884">
    <property type="entry name" value="NPHP3-like_N"/>
</dbReference>
<dbReference type="SUPFAM" id="SSF53167">
    <property type="entry name" value="Purine and uridine phosphorylases"/>
    <property type="match status" value="1"/>
</dbReference>
<evidence type="ECO:0000256" key="1">
    <source>
        <dbReference type="ARBA" id="ARBA00022737"/>
    </source>
</evidence>
<feature type="domain" description="Nephrocystin 3-like N-terminal" evidence="4">
    <location>
        <begin position="356"/>
        <end position="531"/>
    </location>
</feature>
<dbReference type="Proteomes" id="UP000250140">
    <property type="component" value="Unassembled WGS sequence"/>
</dbReference>
<organism evidence="5 6">
    <name type="scientific">Glonium stellatum</name>
    <dbReference type="NCBI Taxonomy" id="574774"/>
    <lineage>
        <taxon>Eukaryota</taxon>
        <taxon>Fungi</taxon>
        <taxon>Dikarya</taxon>
        <taxon>Ascomycota</taxon>
        <taxon>Pezizomycotina</taxon>
        <taxon>Dothideomycetes</taxon>
        <taxon>Pleosporomycetidae</taxon>
        <taxon>Gloniales</taxon>
        <taxon>Gloniaceae</taxon>
        <taxon>Glonium</taxon>
    </lineage>
</organism>
<dbReference type="PANTHER" id="PTHR46082">
    <property type="entry name" value="ATP/GTP-BINDING PROTEIN-RELATED"/>
    <property type="match status" value="1"/>
</dbReference>
<dbReference type="Pfam" id="PF24883">
    <property type="entry name" value="NPHP3_N"/>
    <property type="match status" value="1"/>
</dbReference>
<name>A0A8E2EPE0_9PEZI</name>
<dbReference type="InterPro" id="IPR053137">
    <property type="entry name" value="NLR-like"/>
</dbReference>
<dbReference type="AlphaFoldDB" id="A0A8E2EPE0"/>
<protein>
    <submittedName>
        <fullName evidence="5">Purine and uridine phosphorylase</fullName>
    </submittedName>
</protein>
<reference evidence="5 6" key="1">
    <citation type="journal article" date="2016" name="Nat. Commun.">
        <title>Ectomycorrhizal ecology is imprinted in the genome of the dominant symbiotic fungus Cenococcum geophilum.</title>
        <authorList>
            <consortium name="DOE Joint Genome Institute"/>
            <person name="Peter M."/>
            <person name="Kohler A."/>
            <person name="Ohm R.A."/>
            <person name="Kuo A."/>
            <person name="Krutzmann J."/>
            <person name="Morin E."/>
            <person name="Arend M."/>
            <person name="Barry K.W."/>
            <person name="Binder M."/>
            <person name="Choi C."/>
            <person name="Clum A."/>
            <person name="Copeland A."/>
            <person name="Grisel N."/>
            <person name="Haridas S."/>
            <person name="Kipfer T."/>
            <person name="LaButti K."/>
            <person name="Lindquist E."/>
            <person name="Lipzen A."/>
            <person name="Maire R."/>
            <person name="Meier B."/>
            <person name="Mihaltcheva S."/>
            <person name="Molinier V."/>
            <person name="Murat C."/>
            <person name="Poggeler S."/>
            <person name="Quandt C.A."/>
            <person name="Sperisen C."/>
            <person name="Tritt A."/>
            <person name="Tisserant E."/>
            <person name="Crous P.W."/>
            <person name="Henrissat B."/>
            <person name="Nehls U."/>
            <person name="Egli S."/>
            <person name="Spatafora J.W."/>
            <person name="Grigoriev I.V."/>
            <person name="Martin F.M."/>
        </authorList>
    </citation>
    <scope>NUCLEOTIDE SEQUENCE [LARGE SCALE GENOMIC DNA]</scope>
    <source>
        <strain evidence="5 6">CBS 207.34</strain>
    </source>
</reference>
<feature type="compositionally biased region" description="Basic and acidic residues" evidence="2">
    <location>
        <begin position="768"/>
        <end position="778"/>
    </location>
</feature>
<feature type="region of interest" description="Disordered" evidence="2">
    <location>
        <begin position="756"/>
        <end position="778"/>
    </location>
</feature>
<sequence>MSASLKKRQHPPAEDFTVGWICALPVEYAAAAHLLDDEFEGSKDNSTYTIGRIGEHNVVIACFPAGQIGTNVAAVVATQMKLKFPSVQIGLMVGVGGGVPSADFDIRLGDVVVSKPFSTHGGVVQYDFGKTQAKGQFKRTGSLNKPPAILLNAITTLQSNRYRGRCNLSTHLSAFDRLPDFSHENEPDILFEPSYNHVGGNTCENCDRRRSVKRHPRRSKELVVHHGTIASGNQIMRDGLTRDRLSSDLGGVVCFEMEAAGLMDILPSIVIRGICDYADSHKNKRWQPLAAAAATAYAKELLLVIPAAAITMRCSLGEKFMVEQEKQQVYKALLESLSFKRKDARLMNISPAHRKTCLWLFEQTEFNDWHNRSNTIEHHGFLWIKGKPGSGKSTIMKTAYDRARKKQRHETIVAYFFNARAPDLLEKSSLGMYRSLAHQLLTALPYLEHSFTESFLVKERHGEVDEWTVQELQGFLIQVVEGLGKHALTIFIDALDEGQEDDVRQMVAFLEELGQISIDNDTSLSICISSRHYPHISIKKGLSLTVESQPGHDCDISAYVKSQLTGDEGSPTKELRDNLCRKASGVFLWVVLVIPILNKLYDQGQENAMNQRLDEIPERLDDLFAEILARDAENKDKSILLLQWTLFAKRPLSPTELYFAVKAGSGSLQEWSLEIPEGGTIQRYILNCSKGLTEVSRSEPSTVQFIHETVRDFLLQRNGLAKVQPDLSETIAGSSQDQLASCCFQYLSRMEDPAQPVLSNSRKRKRAGKSEDKRLRESKSTQFPFLEYAIIHMFSHADAAEGSGVSQKAFLRRFLQVQTKLLEKWIYFRNIFQRHRVRQYTAGAKLLYIVAEHNLSNLV</sequence>
<dbReference type="Gene3D" id="3.40.50.1580">
    <property type="entry name" value="Nucleoside phosphorylase domain"/>
    <property type="match status" value="1"/>
</dbReference>
<dbReference type="Gene3D" id="3.40.50.300">
    <property type="entry name" value="P-loop containing nucleotide triphosphate hydrolases"/>
    <property type="match status" value="1"/>
</dbReference>
<dbReference type="InterPro" id="IPR027417">
    <property type="entry name" value="P-loop_NTPase"/>
</dbReference>
<accession>A0A8E2EPE0</accession>
<dbReference type="PANTHER" id="PTHR46082:SF11">
    <property type="entry name" value="AAA+ ATPASE DOMAIN-CONTAINING PROTEIN-RELATED"/>
    <property type="match status" value="1"/>
</dbReference>
<evidence type="ECO:0000259" key="4">
    <source>
        <dbReference type="Pfam" id="PF24883"/>
    </source>
</evidence>
<dbReference type="GO" id="GO:0003824">
    <property type="term" value="F:catalytic activity"/>
    <property type="evidence" value="ECO:0007669"/>
    <property type="project" value="InterPro"/>
</dbReference>
<feature type="non-terminal residue" evidence="5">
    <location>
        <position position="1"/>
    </location>
</feature>
<keyword evidence="1" id="KW-0677">Repeat</keyword>
<evidence type="ECO:0000313" key="5">
    <source>
        <dbReference type="EMBL" id="OCL02331.1"/>
    </source>
</evidence>